<protein>
    <submittedName>
        <fullName evidence="2">Uncharacterized protein</fullName>
    </submittedName>
</protein>
<dbReference type="EMBL" id="JAUSZS010000002">
    <property type="protein sequence ID" value="MDQ0930678.1"/>
    <property type="molecule type" value="Genomic_DNA"/>
</dbReference>
<sequence length="124" mass="12849">MPHRTLRSAATVLLASAPLFAAVPAQAAAQQQDFPCAVGLQKVDSAVASAITVSIYCQETRTVGVRITANGVELASLRRTVQADVQQMITLTVPKVPQVCATLLANGQTSTVCVPVAVRLPAPA</sequence>
<keyword evidence="3" id="KW-1185">Reference proteome</keyword>
<dbReference type="Proteomes" id="UP001223072">
    <property type="component" value="Unassembled WGS sequence"/>
</dbReference>
<dbReference type="RefSeq" id="WP_307624873.1">
    <property type="nucleotide sequence ID" value="NZ_JAUSZS010000002.1"/>
</dbReference>
<feature type="chain" id="PRO_5046903723" evidence="1">
    <location>
        <begin position="22"/>
        <end position="124"/>
    </location>
</feature>
<reference evidence="2 3" key="1">
    <citation type="submission" date="2023-07" db="EMBL/GenBank/DDBJ databases">
        <title>Comparative genomics of wheat-associated soil bacteria to identify genetic determinants of phenazine resistance.</title>
        <authorList>
            <person name="Mouncey N."/>
        </authorList>
    </citation>
    <scope>NUCLEOTIDE SEQUENCE [LARGE SCALE GENOMIC DNA]</scope>
    <source>
        <strain evidence="2 3">W2I16</strain>
    </source>
</reference>
<evidence type="ECO:0000256" key="1">
    <source>
        <dbReference type="SAM" id="SignalP"/>
    </source>
</evidence>
<comment type="caution">
    <text evidence="2">The sequence shown here is derived from an EMBL/GenBank/DDBJ whole genome shotgun (WGS) entry which is preliminary data.</text>
</comment>
<accession>A0ABU0RFY8</accession>
<evidence type="ECO:0000313" key="3">
    <source>
        <dbReference type="Proteomes" id="UP001223072"/>
    </source>
</evidence>
<organism evidence="2 3">
    <name type="scientific">Streptomyces turgidiscabies</name>
    <dbReference type="NCBI Taxonomy" id="85558"/>
    <lineage>
        <taxon>Bacteria</taxon>
        <taxon>Bacillati</taxon>
        <taxon>Actinomycetota</taxon>
        <taxon>Actinomycetes</taxon>
        <taxon>Kitasatosporales</taxon>
        <taxon>Streptomycetaceae</taxon>
        <taxon>Streptomyces</taxon>
    </lineage>
</organism>
<keyword evidence="1" id="KW-0732">Signal</keyword>
<feature type="signal peptide" evidence="1">
    <location>
        <begin position="1"/>
        <end position="21"/>
    </location>
</feature>
<proteinExistence type="predicted"/>
<name>A0ABU0RFY8_9ACTN</name>
<gene>
    <name evidence="2" type="ORF">QFZ49_000585</name>
</gene>
<evidence type="ECO:0000313" key="2">
    <source>
        <dbReference type="EMBL" id="MDQ0930678.1"/>
    </source>
</evidence>